<organism evidence="2 3">
    <name type="scientific">Polyplosphaeria fusca</name>
    <dbReference type="NCBI Taxonomy" id="682080"/>
    <lineage>
        <taxon>Eukaryota</taxon>
        <taxon>Fungi</taxon>
        <taxon>Dikarya</taxon>
        <taxon>Ascomycota</taxon>
        <taxon>Pezizomycotina</taxon>
        <taxon>Dothideomycetes</taxon>
        <taxon>Pleosporomycetidae</taxon>
        <taxon>Pleosporales</taxon>
        <taxon>Tetraplosphaeriaceae</taxon>
        <taxon>Polyplosphaeria</taxon>
    </lineage>
</organism>
<accession>A0A9P4RBT9</accession>
<dbReference type="Pfam" id="PF12697">
    <property type="entry name" value="Abhydrolase_6"/>
    <property type="match status" value="1"/>
</dbReference>
<keyword evidence="3" id="KW-1185">Reference proteome</keyword>
<comment type="caution">
    <text evidence="2">The sequence shown here is derived from an EMBL/GenBank/DDBJ whole genome shotgun (WGS) entry which is preliminary data.</text>
</comment>
<dbReference type="SUPFAM" id="SSF53474">
    <property type="entry name" value="alpha/beta-Hydrolases"/>
    <property type="match status" value="1"/>
</dbReference>
<dbReference type="InterPro" id="IPR029058">
    <property type="entry name" value="AB_hydrolase_fold"/>
</dbReference>
<name>A0A9P4RBT9_9PLEO</name>
<evidence type="ECO:0000313" key="3">
    <source>
        <dbReference type="Proteomes" id="UP000799444"/>
    </source>
</evidence>
<dbReference type="Proteomes" id="UP000799444">
    <property type="component" value="Unassembled WGS sequence"/>
</dbReference>
<proteinExistence type="predicted"/>
<dbReference type="PANTHER" id="PTHR37017:SF13">
    <property type="entry name" value="AB HYDROLASE-1 DOMAIN-CONTAINING PROTEIN"/>
    <property type="match status" value="1"/>
</dbReference>
<dbReference type="EMBL" id="ML996100">
    <property type="protein sequence ID" value="KAF2740512.1"/>
    <property type="molecule type" value="Genomic_DNA"/>
</dbReference>
<dbReference type="AlphaFoldDB" id="A0A9P4RBT9"/>
<sequence>MPKPTIVIVHGSYHTPYIYAPFITLLQNAGYVVHCPQLPTADLKYLVPDPSHPDFDYKPGTLQQPTQAEDAAVIQSLLKTLIDYQKKEVLLIAHSSGGWTAPESSVLSLQKAARSKDDKQGGIIGLFCIAAILAMPGSSTTSNFGRKPPGTRDDEEVAVWFKLHKSNCTTVPEGVRWLFHDVPEEEAQRYQRMLTGCPFLMSEMTNADVYERLPVAYAVTLRDRVLSVEYQEMVIKDVEERGTKVERYDVEGGHEAFLSQTQRCVDAVEDFVRKLLA</sequence>
<evidence type="ECO:0000259" key="1">
    <source>
        <dbReference type="Pfam" id="PF12697"/>
    </source>
</evidence>
<reference evidence="2" key="1">
    <citation type="journal article" date="2020" name="Stud. Mycol.">
        <title>101 Dothideomycetes genomes: a test case for predicting lifestyles and emergence of pathogens.</title>
        <authorList>
            <person name="Haridas S."/>
            <person name="Albert R."/>
            <person name="Binder M."/>
            <person name="Bloem J."/>
            <person name="Labutti K."/>
            <person name="Salamov A."/>
            <person name="Andreopoulos B."/>
            <person name="Baker S."/>
            <person name="Barry K."/>
            <person name="Bills G."/>
            <person name="Bluhm B."/>
            <person name="Cannon C."/>
            <person name="Castanera R."/>
            <person name="Culley D."/>
            <person name="Daum C."/>
            <person name="Ezra D."/>
            <person name="Gonzalez J."/>
            <person name="Henrissat B."/>
            <person name="Kuo A."/>
            <person name="Liang C."/>
            <person name="Lipzen A."/>
            <person name="Lutzoni F."/>
            <person name="Magnuson J."/>
            <person name="Mondo S."/>
            <person name="Nolan M."/>
            <person name="Ohm R."/>
            <person name="Pangilinan J."/>
            <person name="Park H.-J."/>
            <person name="Ramirez L."/>
            <person name="Alfaro M."/>
            <person name="Sun H."/>
            <person name="Tritt A."/>
            <person name="Yoshinaga Y."/>
            <person name="Zwiers L.-H."/>
            <person name="Turgeon B."/>
            <person name="Goodwin S."/>
            <person name="Spatafora J."/>
            <person name="Crous P."/>
            <person name="Grigoriev I."/>
        </authorList>
    </citation>
    <scope>NUCLEOTIDE SEQUENCE</scope>
    <source>
        <strain evidence="2">CBS 125425</strain>
    </source>
</reference>
<dbReference type="PANTHER" id="PTHR37017">
    <property type="entry name" value="AB HYDROLASE-1 DOMAIN-CONTAINING PROTEIN-RELATED"/>
    <property type="match status" value="1"/>
</dbReference>
<dbReference type="Gene3D" id="3.40.50.1820">
    <property type="entry name" value="alpha/beta hydrolase"/>
    <property type="match status" value="1"/>
</dbReference>
<evidence type="ECO:0000313" key="2">
    <source>
        <dbReference type="EMBL" id="KAF2740512.1"/>
    </source>
</evidence>
<feature type="domain" description="AB hydrolase-1" evidence="1">
    <location>
        <begin position="6"/>
        <end position="267"/>
    </location>
</feature>
<protein>
    <submittedName>
        <fullName evidence="2">Alpha/beta-hydrolase</fullName>
    </submittedName>
</protein>
<gene>
    <name evidence="2" type="ORF">EJ04DRAFT_600859</name>
</gene>
<dbReference type="OrthoDB" id="1263307at2759"/>
<dbReference type="InterPro" id="IPR052897">
    <property type="entry name" value="Sec-Metab_Biosynth_Hydrolase"/>
</dbReference>
<dbReference type="InterPro" id="IPR000073">
    <property type="entry name" value="AB_hydrolase_1"/>
</dbReference>